<protein>
    <recommendedName>
        <fullName evidence="1">Transposase IS4-like domain-containing protein</fullName>
    </recommendedName>
</protein>
<dbReference type="RefSeq" id="WP_231448579.1">
    <property type="nucleotide sequence ID" value="NZ_JAJOMB010000024.1"/>
</dbReference>
<dbReference type="Pfam" id="PF01609">
    <property type="entry name" value="DDE_Tnp_1"/>
    <property type="match status" value="1"/>
</dbReference>
<dbReference type="PANTHER" id="PTHR30007:SF0">
    <property type="entry name" value="TRANSPOSASE"/>
    <property type="match status" value="1"/>
</dbReference>
<dbReference type="Proteomes" id="UP001138997">
    <property type="component" value="Unassembled WGS sequence"/>
</dbReference>
<name>A0A9X1SXF2_9ACTN</name>
<dbReference type="InterPro" id="IPR002559">
    <property type="entry name" value="Transposase_11"/>
</dbReference>
<gene>
    <name evidence="2" type="ORF">LR394_33170</name>
</gene>
<keyword evidence="3" id="KW-1185">Reference proteome</keyword>
<organism evidence="2 3">
    <name type="scientific">Kineosporia babensis</name>
    <dbReference type="NCBI Taxonomy" id="499548"/>
    <lineage>
        <taxon>Bacteria</taxon>
        <taxon>Bacillati</taxon>
        <taxon>Actinomycetota</taxon>
        <taxon>Actinomycetes</taxon>
        <taxon>Kineosporiales</taxon>
        <taxon>Kineosporiaceae</taxon>
        <taxon>Kineosporia</taxon>
    </lineage>
</organism>
<dbReference type="GO" id="GO:0006313">
    <property type="term" value="P:DNA transposition"/>
    <property type="evidence" value="ECO:0007669"/>
    <property type="project" value="InterPro"/>
</dbReference>
<evidence type="ECO:0000313" key="3">
    <source>
        <dbReference type="Proteomes" id="UP001138997"/>
    </source>
</evidence>
<dbReference type="GO" id="GO:0004803">
    <property type="term" value="F:transposase activity"/>
    <property type="evidence" value="ECO:0007669"/>
    <property type="project" value="InterPro"/>
</dbReference>
<evidence type="ECO:0000259" key="1">
    <source>
        <dbReference type="Pfam" id="PF01609"/>
    </source>
</evidence>
<dbReference type="PANTHER" id="PTHR30007">
    <property type="entry name" value="PHP DOMAIN PROTEIN"/>
    <property type="match status" value="1"/>
</dbReference>
<accession>A0A9X1SXF2</accession>
<sequence length="171" mass="18813">MDMLRRTLRMAAGCEAEPSLLLVDTQIAKGGQRGVSFHQGHGKYKLNGAQRTIPIDYLGLPVAVRVTGSRMHDVRAAKELLVDVLPTAERVTTIMGDVGFRGMANGLEADYGVKAVITFDPDRPKGEFRPWKPLWKVEAAFSELSQWRRLGRSFEATQASATAWMQVAALG</sequence>
<dbReference type="GO" id="GO:0003677">
    <property type="term" value="F:DNA binding"/>
    <property type="evidence" value="ECO:0007669"/>
    <property type="project" value="InterPro"/>
</dbReference>
<comment type="caution">
    <text evidence="2">The sequence shown here is derived from an EMBL/GenBank/DDBJ whole genome shotgun (WGS) entry which is preliminary data.</text>
</comment>
<dbReference type="EMBL" id="JAJOMB010000024">
    <property type="protein sequence ID" value="MCD5315759.1"/>
    <property type="molecule type" value="Genomic_DNA"/>
</dbReference>
<evidence type="ECO:0000313" key="2">
    <source>
        <dbReference type="EMBL" id="MCD5315759.1"/>
    </source>
</evidence>
<proteinExistence type="predicted"/>
<feature type="domain" description="Transposase IS4-like" evidence="1">
    <location>
        <begin position="17"/>
        <end position="108"/>
    </location>
</feature>
<reference evidence="2" key="1">
    <citation type="submission" date="2021-11" db="EMBL/GenBank/DDBJ databases">
        <title>Streptomyces corallinus and Kineosporia corallina sp. nov., two new coral-derived marine actinobacteria.</title>
        <authorList>
            <person name="Buangrab K."/>
            <person name="Sutthacheep M."/>
            <person name="Yeemin T."/>
            <person name="Harunari E."/>
            <person name="Igarashi Y."/>
            <person name="Sripreechasak P."/>
            <person name="Kanchanasin P."/>
            <person name="Tanasupawat S."/>
            <person name="Phongsopitanun W."/>
        </authorList>
    </citation>
    <scope>NUCLEOTIDE SEQUENCE</scope>
    <source>
        <strain evidence="2">JCM 31032</strain>
    </source>
</reference>
<dbReference type="AlphaFoldDB" id="A0A9X1SXF2"/>